<dbReference type="SUPFAM" id="SSF48726">
    <property type="entry name" value="Immunoglobulin"/>
    <property type="match status" value="4"/>
</dbReference>
<dbReference type="HOGENOM" id="CLU_706516_0_0_1"/>
<dbReference type="InterPro" id="IPR003598">
    <property type="entry name" value="Ig_sub2"/>
</dbReference>
<dbReference type="KEGG" id="hro:HELRODRAFT_158991"/>
<evidence type="ECO:0000259" key="1">
    <source>
        <dbReference type="PROSITE" id="PS50835"/>
    </source>
</evidence>
<feature type="domain" description="Ig-like" evidence="1">
    <location>
        <begin position="13"/>
        <end position="107"/>
    </location>
</feature>
<dbReference type="PANTHER" id="PTHR46013">
    <property type="entry name" value="VASCULAR CELL ADHESION MOLECULE 1"/>
    <property type="match status" value="1"/>
</dbReference>
<dbReference type="Pfam" id="PF13895">
    <property type="entry name" value="Ig_2"/>
    <property type="match status" value="1"/>
</dbReference>
<dbReference type="RefSeq" id="XP_009009177.1">
    <property type="nucleotide sequence ID" value="XM_009010929.1"/>
</dbReference>
<dbReference type="EnsemblMetazoa" id="HelroT158991">
    <property type="protein sequence ID" value="HelroP158991"/>
    <property type="gene ID" value="HelroG158991"/>
</dbReference>
<evidence type="ECO:0000313" key="4">
    <source>
        <dbReference type="Proteomes" id="UP000015101"/>
    </source>
</evidence>
<dbReference type="EMBL" id="AMQM01000171">
    <property type="status" value="NOT_ANNOTATED_CDS"/>
    <property type="molecule type" value="Genomic_DNA"/>
</dbReference>
<dbReference type="EMBL" id="KB095811">
    <property type="protein sequence ID" value="ESO12457.1"/>
    <property type="molecule type" value="Genomic_DNA"/>
</dbReference>
<protein>
    <recommendedName>
        <fullName evidence="1">Ig-like domain-containing protein</fullName>
    </recommendedName>
</protein>
<dbReference type="InterPro" id="IPR003599">
    <property type="entry name" value="Ig_sub"/>
</dbReference>
<reference evidence="2 4" key="2">
    <citation type="journal article" date="2013" name="Nature">
        <title>Insights into bilaterian evolution from three spiralian genomes.</title>
        <authorList>
            <person name="Simakov O."/>
            <person name="Marletaz F."/>
            <person name="Cho S.J."/>
            <person name="Edsinger-Gonzales E."/>
            <person name="Havlak P."/>
            <person name="Hellsten U."/>
            <person name="Kuo D.H."/>
            <person name="Larsson T."/>
            <person name="Lv J."/>
            <person name="Arendt D."/>
            <person name="Savage R."/>
            <person name="Osoegawa K."/>
            <person name="de Jong P."/>
            <person name="Grimwood J."/>
            <person name="Chapman J.A."/>
            <person name="Shapiro H."/>
            <person name="Aerts A."/>
            <person name="Otillar R.P."/>
            <person name="Terry A.Y."/>
            <person name="Boore J.L."/>
            <person name="Grigoriev I.V."/>
            <person name="Lindberg D.R."/>
            <person name="Seaver E.C."/>
            <person name="Weisblat D.A."/>
            <person name="Putnam N.H."/>
            <person name="Rokhsar D.S."/>
        </authorList>
    </citation>
    <scope>NUCLEOTIDE SEQUENCE</scope>
</reference>
<dbReference type="AlphaFoldDB" id="T1ENG6"/>
<dbReference type="CTD" id="20198116"/>
<proteinExistence type="predicted"/>
<evidence type="ECO:0000313" key="3">
    <source>
        <dbReference type="EnsemblMetazoa" id="HelroP158991"/>
    </source>
</evidence>
<dbReference type="Gene3D" id="2.60.40.10">
    <property type="entry name" value="Immunoglobulins"/>
    <property type="match status" value="4"/>
</dbReference>
<dbReference type="PANTHER" id="PTHR46013:SF4">
    <property type="entry name" value="B-CELL RECEPTOR CD22-RELATED"/>
    <property type="match status" value="1"/>
</dbReference>
<name>T1ENG6_HELRO</name>
<dbReference type="SMART" id="SM00409">
    <property type="entry name" value="IG"/>
    <property type="match status" value="3"/>
</dbReference>
<dbReference type="SMART" id="SM00408">
    <property type="entry name" value="IGc2"/>
    <property type="match status" value="3"/>
</dbReference>
<dbReference type="GO" id="GO:0009897">
    <property type="term" value="C:external side of plasma membrane"/>
    <property type="evidence" value="ECO:0000318"/>
    <property type="project" value="GO_Central"/>
</dbReference>
<dbReference type="STRING" id="6412.T1ENG6"/>
<dbReference type="InParanoid" id="T1ENG6"/>
<gene>
    <name evidence="3" type="primary">20198116</name>
    <name evidence="2" type="ORF">HELRODRAFT_158991</name>
</gene>
<reference evidence="4" key="1">
    <citation type="submission" date="2012-12" db="EMBL/GenBank/DDBJ databases">
        <authorList>
            <person name="Hellsten U."/>
            <person name="Grimwood J."/>
            <person name="Chapman J.A."/>
            <person name="Shapiro H."/>
            <person name="Aerts A."/>
            <person name="Otillar R.P."/>
            <person name="Terry A.Y."/>
            <person name="Boore J.L."/>
            <person name="Simakov O."/>
            <person name="Marletaz F."/>
            <person name="Cho S.-J."/>
            <person name="Edsinger-Gonzales E."/>
            <person name="Havlak P."/>
            <person name="Kuo D.-H."/>
            <person name="Larsson T."/>
            <person name="Lv J."/>
            <person name="Arendt D."/>
            <person name="Savage R."/>
            <person name="Osoegawa K."/>
            <person name="de Jong P."/>
            <person name="Lindberg D.R."/>
            <person name="Seaver E.C."/>
            <person name="Weisblat D.A."/>
            <person name="Putnam N.H."/>
            <person name="Grigoriev I.V."/>
            <person name="Rokhsar D.S."/>
        </authorList>
    </citation>
    <scope>NUCLEOTIDE SEQUENCE</scope>
</reference>
<feature type="domain" description="Ig-like" evidence="1">
    <location>
        <begin position="121"/>
        <end position="201"/>
    </location>
</feature>
<dbReference type="GeneID" id="20198116"/>
<dbReference type="PROSITE" id="PS50835">
    <property type="entry name" value="IG_LIKE"/>
    <property type="match status" value="4"/>
</dbReference>
<dbReference type="InterPro" id="IPR013783">
    <property type="entry name" value="Ig-like_fold"/>
</dbReference>
<evidence type="ECO:0000313" key="2">
    <source>
        <dbReference type="EMBL" id="ESO12457.1"/>
    </source>
</evidence>
<accession>T1ENG6</accession>
<dbReference type="Proteomes" id="UP000015101">
    <property type="component" value="Unassembled WGS sequence"/>
</dbReference>
<dbReference type="InterPro" id="IPR007110">
    <property type="entry name" value="Ig-like_dom"/>
</dbReference>
<organism evidence="3 4">
    <name type="scientific">Helobdella robusta</name>
    <name type="common">Californian leech</name>
    <dbReference type="NCBI Taxonomy" id="6412"/>
    <lineage>
        <taxon>Eukaryota</taxon>
        <taxon>Metazoa</taxon>
        <taxon>Spiralia</taxon>
        <taxon>Lophotrochozoa</taxon>
        <taxon>Annelida</taxon>
        <taxon>Clitellata</taxon>
        <taxon>Hirudinea</taxon>
        <taxon>Rhynchobdellida</taxon>
        <taxon>Glossiphoniidae</taxon>
        <taxon>Helobdella</taxon>
    </lineage>
</organism>
<feature type="domain" description="Ig-like" evidence="1">
    <location>
        <begin position="216"/>
        <end position="294"/>
    </location>
</feature>
<feature type="domain" description="Ig-like" evidence="1">
    <location>
        <begin position="333"/>
        <end position="391"/>
    </location>
</feature>
<sequence>MTIITEITGENGPKFEYADTNVAVSINPDSQTAFTGSRVAITCDVKSDVPFTPVITWRNAHANNLPPNHQTIGNQLIFNNVNEEHGGLYQCTVNTPVGTVSAYSSLTVLRNDQDYERGSQPAIETVDVNGGTKTIYTGQSIYLRCRHPENNYHVRIRFESPNDEILSEGYGEVFYLLSEVTPQNSGRYTCVIDDDLSIRLFVYITVEEIAYNPYNPSESTLYIHPKSVYQIKESKVDLNCYGDENVSDYRWFKLSENEAWLPVNLKDVFVIENSLQISNFQPEHAGLYKCTAINRVDGRHLHAFLPLRSVKSFKLKIFTLSDSQELLKPKNYPYLLVSPDHVEMFEGDSVTINCQSSDDFELMYWSREDNKPLPENSSVSNYGRTLVLEVW</sequence>
<dbReference type="InterPro" id="IPR036179">
    <property type="entry name" value="Ig-like_dom_sf"/>
</dbReference>
<keyword evidence="4" id="KW-1185">Reference proteome</keyword>
<dbReference type="eggNOG" id="KOG3509">
    <property type="taxonomic scope" value="Eukaryota"/>
</dbReference>
<dbReference type="OrthoDB" id="6151406at2759"/>
<reference evidence="3" key="3">
    <citation type="submission" date="2015-06" db="UniProtKB">
        <authorList>
            <consortium name="EnsemblMetazoa"/>
        </authorList>
    </citation>
    <scope>IDENTIFICATION</scope>
</reference>